<sequence>MQDKTDTPDTQPPSSAAPPAGPEAEAAREEPPQPTPEALMAEAAARITALEAEVASLKDKWLRAEAETQNVRARARREVEDARNYAVTKFARDVVDAAENLERALASLPAPAEGEPEIVARLREGVEAIGRALLGALERNGVVRVDAAGAKFDPELHQAMAEAASAEVPAGHVIQAWTPAWTISGRLLKPAMVVVSKGAPAPTPAAPHAHSAEPGSTLDTEA</sequence>
<dbReference type="GO" id="GO:0051082">
    <property type="term" value="F:unfolded protein binding"/>
    <property type="evidence" value="ECO:0007669"/>
    <property type="project" value="TreeGrafter"/>
</dbReference>
<dbReference type="GO" id="GO:0042803">
    <property type="term" value="F:protein homodimerization activity"/>
    <property type="evidence" value="ECO:0007669"/>
    <property type="project" value="InterPro"/>
</dbReference>
<dbReference type="AlphaFoldDB" id="A0A975U419"/>
<comment type="subcellular location">
    <subcellularLocation>
        <location evidence="1">Cytoplasm</location>
    </subcellularLocation>
</comment>
<dbReference type="CDD" id="cd00446">
    <property type="entry name" value="GrpE"/>
    <property type="match status" value="1"/>
</dbReference>
<dbReference type="Pfam" id="PF01025">
    <property type="entry name" value="GrpE"/>
    <property type="match status" value="1"/>
</dbReference>
<dbReference type="GO" id="GO:0051087">
    <property type="term" value="F:protein-folding chaperone binding"/>
    <property type="evidence" value="ECO:0007669"/>
    <property type="project" value="InterPro"/>
</dbReference>
<dbReference type="GO" id="GO:0006457">
    <property type="term" value="P:protein folding"/>
    <property type="evidence" value="ECO:0007669"/>
    <property type="project" value="InterPro"/>
</dbReference>
<evidence type="ECO:0000256" key="3">
    <source>
        <dbReference type="SAM" id="MobiDB-lite"/>
    </source>
</evidence>
<feature type="region of interest" description="Disordered" evidence="3">
    <location>
        <begin position="1"/>
        <end position="38"/>
    </location>
</feature>
<dbReference type="KEGG" id="elio:KO353_07285"/>
<comment type="subunit">
    <text evidence="1">Homodimer.</text>
</comment>
<dbReference type="PANTHER" id="PTHR21237">
    <property type="entry name" value="GRPE PROTEIN"/>
    <property type="match status" value="1"/>
</dbReference>
<dbReference type="GO" id="GO:0005737">
    <property type="term" value="C:cytoplasm"/>
    <property type="evidence" value="ECO:0007669"/>
    <property type="project" value="UniProtKB-SubCell"/>
</dbReference>
<feature type="region of interest" description="Disordered" evidence="3">
    <location>
        <begin position="199"/>
        <end position="222"/>
    </location>
</feature>
<gene>
    <name evidence="1" type="primary">grpE</name>
    <name evidence="4" type="ORF">KO353_07285</name>
</gene>
<dbReference type="PANTHER" id="PTHR21237:SF23">
    <property type="entry name" value="GRPE PROTEIN HOMOLOG, MITOCHONDRIAL"/>
    <property type="match status" value="1"/>
</dbReference>
<keyword evidence="1" id="KW-0346">Stress response</keyword>
<keyword evidence="1" id="KW-0143">Chaperone</keyword>
<evidence type="ECO:0000256" key="1">
    <source>
        <dbReference type="HAMAP-Rule" id="MF_01151"/>
    </source>
</evidence>
<organism evidence="4 5">
    <name type="scientific">Elioraea tepida</name>
    <dbReference type="NCBI Taxonomy" id="2843330"/>
    <lineage>
        <taxon>Bacteria</taxon>
        <taxon>Pseudomonadati</taxon>
        <taxon>Pseudomonadota</taxon>
        <taxon>Alphaproteobacteria</taxon>
        <taxon>Acetobacterales</taxon>
        <taxon>Elioraeaceae</taxon>
        <taxon>Elioraea</taxon>
    </lineage>
</organism>
<protein>
    <recommendedName>
        <fullName evidence="1">Protein GrpE</fullName>
    </recommendedName>
    <alternativeName>
        <fullName evidence="1">HSP-70 cofactor</fullName>
    </alternativeName>
</protein>
<keyword evidence="1" id="KW-0963">Cytoplasm</keyword>
<proteinExistence type="inferred from homology"/>
<reference evidence="4" key="1">
    <citation type="submission" date="2021-06" db="EMBL/GenBank/DDBJ databases">
        <title>Elioraea tepida, sp. nov., a moderately thermophilic aerobic anoxygenic phototrophic bacterium isolated from an alkaline siliceous hot spring mat community in Yellowstone National Park, WY, USA.</title>
        <authorList>
            <person name="Saini M.K."/>
            <person name="Yoshida S."/>
            <person name="Sebastian A."/>
            <person name="Hirose S."/>
            <person name="Hara E."/>
            <person name="Tamaki H."/>
            <person name="Soulier N.T."/>
            <person name="Albert I."/>
            <person name="Hanada S."/>
            <person name="Bryant D.A."/>
            <person name="Tank M."/>
        </authorList>
    </citation>
    <scope>NUCLEOTIDE SEQUENCE</scope>
    <source>
        <strain evidence="4">MS-P2</strain>
    </source>
</reference>
<comment type="function">
    <text evidence="1">Participates actively in the response to hyperosmotic and heat shock by preventing the aggregation of stress-denatured proteins, in association with DnaK and GrpE. It is the nucleotide exchange factor for DnaK and may function as a thermosensor. Unfolded proteins bind initially to DnaJ; upon interaction with the DnaJ-bound protein, DnaK hydrolyzes its bound ATP, resulting in the formation of a stable complex. GrpE releases ADP from DnaK; ATP binding to DnaK triggers the release of the substrate protein, thus completing the reaction cycle. Several rounds of ATP-dependent interactions between DnaJ, DnaK and GrpE are required for fully efficient folding.</text>
</comment>
<evidence type="ECO:0000313" key="5">
    <source>
        <dbReference type="Proteomes" id="UP000694001"/>
    </source>
</evidence>
<name>A0A975U419_9PROT</name>
<evidence type="ECO:0000313" key="4">
    <source>
        <dbReference type="EMBL" id="QXM25985.1"/>
    </source>
</evidence>
<dbReference type="EMBL" id="CP076448">
    <property type="protein sequence ID" value="QXM25985.1"/>
    <property type="molecule type" value="Genomic_DNA"/>
</dbReference>
<dbReference type="InterPro" id="IPR000740">
    <property type="entry name" value="GrpE"/>
</dbReference>
<comment type="similarity">
    <text evidence="1">Belongs to the GrpE family.</text>
</comment>
<keyword evidence="5" id="KW-1185">Reference proteome</keyword>
<keyword evidence="2" id="KW-0175">Coiled coil</keyword>
<feature type="coiled-coil region" evidence="2">
    <location>
        <begin position="40"/>
        <end position="67"/>
    </location>
</feature>
<dbReference type="HAMAP" id="MF_01151">
    <property type="entry name" value="GrpE"/>
    <property type="match status" value="1"/>
</dbReference>
<dbReference type="GO" id="GO:0000774">
    <property type="term" value="F:adenyl-nucleotide exchange factor activity"/>
    <property type="evidence" value="ECO:0007669"/>
    <property type="project" value="InterPro"/>
</dbReference>
<dbReference type="RefSeq" id="WP_218287036.1">
    <property type="nucleotide sequence ID" value="NZ_CP076448.1"/>
</dbReference>
<evidence type="ECO:0000256" key="2">
    <source>
        <dbReference type="SAM" id="Coils"/>
    </source>
</evidence>
<dbReference type="Proteomes" id="UP000694001">
    <property type="component" value="Chromosome"/>
</dbReference>
<accession>A0A975U419</accession>